<evidence type="ECO:0000313" key="3">
    <source>
        <dbReference type="Proteomes" id="UP000821853"/>
    </source>
</evidence>
<dbReference type="GO" id="GO:0004222">
    <property type="term" value="F:metalloendopeptidase activity"/>
    <property type="evidence" value="ECO:0007669"/>
    <property type="project" value="InterPro"/>
</dbReference>
<gene>
    <name evidence="2" type="ORF">HPB48_005464</name>
</gene>
<name>A0A9J6H3G7_HAELO</name>
<proteinExistence type="predicted"/>
<accession>A0A9J6H3G7</accession>
<keyword evidence="1" id="KW-1133">Transmembrane helix</keyword>
<dbReference type="AlphaFoldDB" id="A0A9J6H3G7"/>
<dbReference type="EMBL" id="JABSTR010000011">
    <property type="protein sequence ID" value="KAH9381561.1"/>
    <property type="molecule type" value="Genomic_DNA"/>
</dbReference>
<reference evidence="2 3" key="1">
    <citation type="journal article" date="2020" name="Cell">
        <title>Large-Scale Comparative Analyses of Tick Genomes Elucidate Their Genetic Diversity and Vector Capacities.</title>
        <authorList>
            <consortium name="Tick Genome and Microbiome Consortium (TIGMIC)"/>
            <person name="Jia N."/>
            <person name="Wang J."/>
            <person name="Shi W."/>
            <person name="Du L."/>
            <person name="Sun Y."/>
            <person name="Zhan W."/>
            <person name="Jiang J.F."/>
            <person name="Wang Q."/>
            <person name="Zhang B."/>
            <person name="Ji P."/>
            <person name="Bell-Sakyi L."/>
            <person name="Cui X.M."/>
            <person name="Yuan T.T."/>
            <person name="Jiang B.G."/>
            <person name="Yang W.F."/>
            <person name="Lam T.T."/>
            <person name="Chang Q.C."/>
            <person name="Ding S.J."/>
            <person name="Wang X.J."/>
            <person name="Zhu J.G."/>
            <person name="Ruan X.D."/>
            <person name="Zhao L."/>
            <person name="Wei J.T."/>
            <person name="Ye R.Z."/>
            <person name="Que T.C."/>
            <person name="Du C.H."/>
            <person name="Zhou Y.H."/>
            <person name="Cheng J.X."/>
            <person name="Dai P.F."/>
            <person name="Guo W.B."/>
            <person name="Han X.H."/>
            <person name="Huang E.J."/>
            <person name="Li L.F."/>
            <person name="Wei W."/>
            <person name="Gao Y.C."/>
            <person name="Liu J.Z."/>
            <person name="Shao H.Z."/>
            <person name="Wang X."/>
            <person name="Wang C.C."/>
            <person name="Yang T.C."/>
            <person name="Huo Q.B."/>
            <person name="Li W."/>
            <person name="Chen H.Y."/>
            <person name="Chen S.E."/>
            <person name="Zhou L.G."/>
            <person name="Ni X.B."/>
            <person name="Tian J.H."/>
            <person name="Sheng Y."/>
            <person name="Liu T."/>
            <person name="Pan Y.S."/>
            <person name="Xia L.Y."/>
            <person name="Li J."/>
            <person name="Zhao F."/>
            <person name="Cao W.C."/>
        </authorList>
    </citation>
    <scope>NUCLEOTIDE SEQUENCE [LARGE SCALE GENOMIC DNA]</scope>
    <source>
        <strain evidence="2">HaeL-2018</strain>
    </source>
</reference>
<dbReference type="OrthoDB" id="10619783at2759"/>
<organism evidence="2 3">
    <name type="scientific">Haemaphysalis longicornis</name>
    <name type="common">Bush tick</name>
    <dbReference type="NCBI Taxonomy" id="44386"/>
    <lineage>
        <taxon>Eukaryota</taxon>
        <taxon>Metazoa</taxon>
        <taxon>Ecdysozoa</taxon>
        <taxon>Arthropoda</taxon>
        <taxon>Chelicerata</taxon>
        <taxon>Arachnida</taxon>
        <taxon>Acari</taxon>
        <taxon>Parasitiformes</taxon>
        <taxon>Ixodida</taxon>
        <taxon>Ixodoidea</taxon>
        <taxon>Ixodidae</taxon>
        <taxon>Haemaphysalinae</taxon>
        <taxon>Haemaphysalis</taxon>
    </lineage>
</organism>
<dbReference type="VEuPathDB" id="VectorBase:HLOH_059927"/>
<feature type="transmembrane region" description="Helical" evidence="1">
    <location>
        <begin position="20"/>
        <end position="43"/>
    </location>
</feature>
<keyword evidence="1" id="KW-0812">Transmembrane</keyword>
<comment type="caution">
    <text evidence="2">The sequence shown here is derived from an EMBL/GenBank/DDBJ whole genome shotgun (WGS) entry which is preliminary data.</text>
</comment>
<sequence>MSVPPAPERQGVANRTRLEYAVIGAVIGLGLLTVLLVIVQAVFGRPLEGLEDILEFCCPEEATMLLEEVNGSVNPCTNFYDHVCTAVPKSPLNALWSDVLNIELSATAMLPDAANTPVGRTLWHLRQSCSKQNWKPAVALPEFTKGVLAAAKIPRSAAPLGNLSRLVWFQSLVEFRLNSPVALSMRSGGRHIPPDASALTLSWRGLPIRERIYTCPTCLAAIFITLSKESPVNETLARLEKLEIPTPEHDDNGAALEAGDIKEVPFKGLDAVSWNTTLNSLILPIFPSVRVLKRRTKDRIDGVLGRLASNPTIGGLYLIQHTVMELYWYFQDDRTHIFRGQGKCSMTIMKLPTMEAAFQSQLASPAWADGYLRKIFGRIRDTASTMVSSSSLFAHEQDVRVAVNLLSKVVLQLPEVVAVGDLLPPRMTFSFAWNLLHSRSFDFDIARALTARRFQAAHSGSVSPDVIRRDLEISVYAGAYTDLQFWKGKDERRLMDVPVMAAYVARELWSLLLERSELWTTETVQNIRDYKDCFRGAQSFASTESATFTRQDHGFAEWTLALMTVAHAAHPVRWSHERLLAENARISEGRLFYMKWARAVCRDGTPPGTSVSAESVNAPLKHMSDFSLRFKCSNLAPMIAHAPCSKIDTTPSTERPRG</sequence>
<keyword evidence="1" id="KW-0472">Membrane</keyword>
<keyword evidence="3" id="KW-1185">Reference proteome</keyword>
<dbReference type="InterPro" id="IPR000718">
    <property type="entry name" value="Peptidase_M13"/>
</dbReference>
<evidence type="ECO:0000313" key="2">
    <source>
        <dbReference type="EMBL" id="KAH9381561.1"/>
    </source>
</evidence>
<dbReference type="Proteomes" id="UP000821853">
    <property type="component" value="Chromosome 9"/>
</dbReference>
<dbReference type="PROSITE" id="PS51885">
    <property type="entry name" value="NEPRILYSIN"/>
    <property type="match status" value="1"/>
</dbReference>
<dbReference type="GO" id="GO:0006508">
    <property type="term" value="P:proteolysis"/>
    <property type="evidence" value="ECO:0007669"/>
    <property type="project" value="InterPro"/>
</dbReference>
<protein>
    <submittedName>
        <fullName evidence="2">Uncharacterized protein</fullName>
    </submittedName>
</protein>
<evidence type="ECO:0000256" key="1">
    <source>
        <dbReference type="SAM" id="Phobius"/>
    </source>
</evidence>